<organism evidence="1 2">
    <name type="scientific">Pristionchus pacificus</name>
    <name type="common">Parasitic nematode worm</name>
    <dbReference type="NCBI Taxonomy" id="54126"/>
    <lineage>
        <taxon>Eukaryota</taxon>
        <taxon>Metazoa</taxon>
        <taxon>Ecdysozoa</taxon>
        <taxon>Nematoda</taxon>
        <taxon>Chromadorea</taxon>
        <taxon>Rhabditida</taxon>
        <taxon>Rhabditina</taxon>
        <taxon>Diplogasteromorpha</taxon>
        <taxon>Diplogasteroidea</taxon>
        <taxon>Neodiplogasteridae</taxon>
        <taxon>Pristionchus</taxon>
    </lineage>
</organism>
<dbReference type="EnsemblMetazoa" id="PPA01145.1">
    <property type="protein sequence ID" value="PPA01145.1"/>
    <property type="gene ID" value="WBGene00090699"/>
</dbReference>
<accession>A0A8R1YAY4</accession>
<reference evidence="1" key="2">
    <citation type="submission" date="2022-06" db="UniProtKB">
        <authorList>
            <consortium name="EnsemblMetazoa"/>
        </authorList>
    </citation>
    <scope>IDENTIFICATION</scope>
    <source>
        <strain evidence="1">PS312</strain>
    </source>
</reference>
<protein>
    <submittedName>
        <fullName evidence="1">Uncharacterized protein</fullName>
    </submittedName>
</protein>
<dbReference type="AlphaFoldDB" id="A0A2A6BV10"/>
<evidence type="ECO:0000313" key="1">
    <source>
        <dbReference type="EnsemblMetazoa" id="PPA01145.1"/>
    </source>
</evidence>
<proteinExistence type="predicted"/>
<evidence type="ECO:0000313" key="2">
    <source>
        <dbReference type="Proteomes" id="UP000005239"/>
    </source>
</evidence>
<name>A0A2A6BV10_PRIPA</name>
<accession>A0A2A6BV10</accession>
<keyword evidence="2" id="KW-1185">Reference proteome</keyword>
<dbReference type="Proteomes" id="UP000005239">
    <property type="component" value="Unassembled WGS sequence"/>
</dbReference>
<reference evidence="2" key="1">
    <citation type="journal article" date="2008" name="Nat. Genet.">
        <title>The Pristionchus pacificus genome provides a unique perspective on nematode lifestyle and parasitism.</title>
        <authorList>
            <person name="Dieterich C."/>
            <person name="Clifton S.W."/>
            <person name="Schuster L.N."/>
            <person name="Chinwalla A."/>
            <person name="Delehaunty K."/>
            <person name="Dinkelacker I."/>
            <person name="Fulton L."/>
            <person name="Fulton R."/>
            <person name="Godfrey J."/>
            <person name="Minx P."/>
            <person name="Mitreva M."/>
            <person name="Roeseler W."/>
            <person name="Tian H."/>
            <person name="Witte H."/>
            <person name="Yang S.P."/>
            <person name="Wilson R.K."/>
            <person name="Sommer R.J."/>
        </authorList>
    </citation>
    <scope>NUCLEOTIDE SEQUENCE [LARGE SCALE GENOMIC DNA]</scope>
    <source>
        <strain evidence="2">PS312</strain>
    </source>
</reference>
<sequence length="187" mass="22092">MQLPALTRKRLEKYRAYFHDLLRISGLYSGQEDRRLLLALIDVYYREERSEPLLSMDRMTDYDKTIIRQFFISTMCLLFDETQWIGDSNIRQLISGYTLFRTEVYPIAQKILGDSLGVYHRGMLLLAEFRLRYWAFGPNLGKESGSITSGAEWWQKSREITPEMHNVSIRSAMKDINRIKQEYTLSD</sequence>
<gene>
    <name evidence="1" type="primary">WBGene00090699</name>
</gene>